<sequence>MSVVGIVLAAGAGSRMGGPKANLDFRGTPLITRAVRTAFAGGCDRVCAVVGAEIERATAHAEAAGAFVVVNEAWAEGMGGSLRAGLDAVEAAEPEASAALVLLVDQPYITANAVAAVLSAGRGRDDGGVLAAAVYETGRGHPVLIGRAHWEALRPTLSGDIGARAYLQAHQDELILVPCDAVADPRDLDRPEDLAAPG</sequence>
<reference evidence="2" key="1">
    <citation type="submission" date="2021-04" db="EMBL/GenBank/DDBJ databases">
        <title>Genome based classification of Actinospica acidithermotolerans sp. nov., an actinobacterium isolated from an Indonesian hot spring.</title>
        <authorList>
            <person name="Kusuma A.B."/>
            <person name="Putra K.E."/>
            <person name="Nafisah S."/>
            <person name="Loh J."/>
            <person name="Nouioui I."/>
            <person name="Goodfellow M."/>
        </authorList>
    </citation>
    <scope>NUCLEOTIDE SEQUENCE</scope>
    <source>
        <strain evidence="2">MGRD01-02</strain>
    </source>
</reference>
<evidence type="ECO:0000313" key="2">
    <source>
        <dbReference type="EMBL" id="MBR7829568.1"/>
    </source>
</evidence>
<dbReference type="SUPFAM" id="SSF53448">
    <property type="entry name" value="Nucleotide-diphospho-sugar transferases"/>
    <property type="match status" value="1"/>
</dbReference>
<dbReference type="PANTHER" id="PTHR43777">
    <property type="entry name" value="MOLYBDENUM COFACTOR CYTIDYLYLTRANSFERASE"/>
    <property type="match status" value="1"/>
</dbReference>
<comment type="caution">
    <text evidence="2">The sequence shown here is derived from an EMBL/GenBank/DDBJ whole genome shotgun (WGS) entry which is preliminary data.</text>
</comment>
<dbReference type="CDD" id="cd04182">
    <property type="entry name" value="GT_2_like_f"/>
    <property type="match status" value="1"/>
</dbReference>
<protein>
    <submittedName>
        <fullName evidence="2">Nucleotidyltransferase family protein</fullName>
    </submittedName>
</protein>
<accession>A0A941EF48</accession>
<dbReference type="EMBL" id="JAGSOH010000090">
    <property type="protein sequence ID" value="MBR7829568.1"/>
    <property type="molecule type" value="Genomic_DNA"/>
</dbReference>
<dbReference type="InterPro" id="IPR025877">
    <property type="entry name" value="MobA-like_NTP_Trfase"/>
</dbReference>
<dbReference type="RefSeq" id="WP_212520702.1">
    <property type="nucleotide sequence ID" value="NZ_JAGSOH010000090.1"/>
</dbReference>
<dbReference type="AlphaFoldDB" id="A0A941EF48"/>
<organism evidence="2 3">
    <name type="scientific">Actinospica acidithermotolerans</name>
    <dbReference type="NCBI Taxonomy" id="2828514"/>
    <lineage>
        <taxon>Bacteria</taxon>
        <taxon>Bacillati</taxon>
        <taxon>Actinomycetota</taxon>
        <taxon>Actinomycetes</taxon>
        <taxon>Catenulisporales</taxon>
        <taxon>Actinospicaceae</taxon>
        <taxon>Actinospica</taxon>
    </lineage>
</organism>
<dbReference type="GO" id="GO:0016779">
    <property type="term" value="F:nucleotidyltransferase activity"/>
    <property type="evidence" value="ECO:0007669"/>
    <property type="project" value="UniProtKB-ARBA"/>
</dbReference>
<evidence type="ECO:0000313" key="3">
    <source>
        <dbReference type="Proteomes" id="UP000676325"/>
    </source>
</evidence>
<feature type="domain" description="MobA-like NTP transferase" evidence="1">
    <location>
        <begin position="5"/>
        <end position="171"/>
    </location>
</feature>
<gene>
    <name evidence="2" type="ORF">KDK95_24900</name>
</gene>
<dbReference type="InterPro" id="IPR029044">
    <property type="entry name" value="Nucleotide-diphossugar_trans"/>
</dbReference>
<dbReference type="PANTHER" id="PTHR43777:SF1">
    <property type="entry name" value="MOLYBDENUM COFACTOR CYTIDYLYLTRANSFERASE"/>
    <property type="match status" value="1"/>
</dbReference>
<dbReference type="Proteomes" id="UP000676325">
    <property type="component" value="Unassembled WGS sequence"/>
</dbReference>
<dbReference type="Gene3D" id="3.90.550.10">
    <property type="entry name" value="Spore Coat Polysaccharide Biosynthesis Protein SpsA, Chain A"/>
    <property type="match status" value="1"/>
</dbReference>
<dbReference type="Pfam" id="PF12804">
    <property type="entry name" value="NTP_transf_3"/>
    <property type="match status" value="1"/>
</dbReference>
<proteinExistence type="predicted"/>
<evidence type="ECO:0000259" key="1">
    <source>
        <dbReference type="Pfam" id="PF12804"/>
    </source>
</evidence>
<name>A0A941EF48_9ACTN</name>
<keyword evidence="3" id="KW-1185">Reference proteome</keyword>